<organism evidence="2 3">
    <name type="scientific">Umbelopsis vinacea</name>
    <dbReference type="NCBI Taxonomy" id="44442"/>
    <lineage>
        <taxon>Eukaryota</taxon>
        <taxon>Fungi</taxon>
        <taxon>Fungi incertae sedis</taxon>
        <taxon>Mucoromycota</taxon>
        <taxon>Mucoromycotina</taxon>
        <taxon>Umbelopsidomycetes</taxon>
        <taxon>Umbelopsidales</taxon>
        <taxon>Umbelopsidaceae</taxon>
        <taxon>Umbelopsis</taxon>
    </lineage>
</organism>
<keyword evidence="3" id="KW-1185">Reference proteome</keyword>
<feature type="non-terminal residue" evidence="2">
    <location>
        <position position="1"/>
    </location>
</feature>
<dbReference type="Proteomes" id="UP000612746">
    <property type="component" value="Unassembled WGS sequence"/>
</dbReference>
<dbReference type="EMBL" id="JAEPRA010000002">
    <property type="protein sequence ID" value="KAG2188098.1"/>
    <property type="molecule type" value="Genomic_DNA"/>
</dbReference>
<evidence type="ECO:0000313" key="3">
    <source>
        <dbReference type="Proteomes" id="UP000612746"/>
    </source>
</evidence>
<feature type="domain" description="WLM" evidence="1">
    <location>
        <begin position="43"/>
        <end position="77"/>
    </location>
</feature>
<dbReference type="Pfam" id="PF08325">
    <property type="entry name" value="WLM"/>
    <property type="match status" value="1"/>
</dbReference>
<reference evidence="2" key="1">
    <citation type="submission" date="2020-12" db="EMBL/GenBank/DDBJ databases">
        <title>Metabolic potential, ecology and presence of endohyphal bacteria is reflected in genomic diversity of Mucoromycotina.</title>
        <authorList>
            <person name="Muszewska A."/>
            <person name="Okrasinska A."/>
            <person name="Steczkiewicz K."/>
            <person name="Drgas O."/>
            <person name="Orlowska M."/>
            <person name="Perlinska-Lenart U."/>
            <person name="Aleksandrzak-Piekarczyk T."/>
            <person name="Szatraj K."/>
            <person name="Zielenkiewicz U."/>
            <person name="Pilsyk S."/>
            <person name="Malc E."/>
            <person name="Mieczkowski P."/>
            <person name="Kruszewska J.S."/>
            <person name="Biernat P."/>
            <person name="Pawlowska J."/>
        </authorList>
    </citation>
    <scope>NUCLEOTIDE SEQUENCE</scope>
    <source>
        <strain evidence="2">WA0000051536</strain>
    </source>
</reference>
<sequence length="77" mass="8906">RTTEKHSYDLPFMTIEEYKALKTKPKSDIALNLLKRLASQARLNVNKGYRIDIRLRSPADVSTFLVYDDLLGTLLHE</sequence>
<dbReference type="OrthoDB" id="261960at2759"/>
<name>A0A8H7QAD5_9FUNG</name>
<comment type="caution">
    <text evidence="2">The sequence shown here is derived from an EMBL/GenBank/DDBJ whole genome shotgun (WGS) entry which is preliminary data.</text>
</comment>
<protein>
    <recommendedName>
        <fullName evidence="1">WLM domain-containing protein</fullName>
    </recommendedName>
</protein>
<evidence type="ECO:0000259" key="1">
    <source>
        <dbReference type="Pfam" id="PF08325"/>
    </source>
</evidence>
<gene>
    <name evidence="2" type="ORF">INT44_000849</name>
</gene>
<accession>A0A8H7QAD5</accession>
<evidence type="ECO:0000313" key="2">
    <source>
        <dbReference type="EMBL" id="KAG2188098.1"/>
    </source>
</evidence>
<proteinExistence type="predicted"/>
<dbReference type="AlphaFoldDB" id="A0A8H7QAD5"/>
<dbReference type="InterPro" id="IPR013536">
    <property type="entry name" value="WLM_dom"/>
</dbReference>